<name>A0A6J0NBM7_RAPSA</name>
<dbReference type="InterPro" id="IPR055294">
    <property type="entry name" value="FBL60-like"/>
</dbReference>
<dbReference type="Pfam" id="PF24758">
    <property type="entry name" value="LRR_At5g56370"/>
    <property type="match status" value="1"/>
</dbReference>
<accession>A0A6J0NBM7</accession>
<dbReference type="Proteomes" id="UP000504610">
    <property type="component" value="Chromosome 4"/>
</dbReference>
<dbReference type="InterPro" id="IPR053781">
    <property type="entry name" value="F-box_AtFBL13-like"/>
</dbReference>
<dbReference type="InterPro" id="IPR055411">
    <property type="entry name" value="LRR_FXL15/At3g58940/PEG3-like"/>
</dbReference>
<dbReference type="OrthoDB" id="612216at2759"/>
<dbReference type="Pfam" id="PF00646">
    <property type="entry name" value="F-box"/>
    <property type="match status" value="1"/>
</dbReference>
<dbReference type="GeneID" id="108853195"/>
<proteinExistence type="predicted"/>
<feature type="region of interest" description="Disordered" evidence="1">
    <location>
        <begin position="262"/>
        <end position="290"/>
    </location>
</feature>
<feature type="domain" description="F-box" evidence="2">
    <location>
        <begin position="4"/>
        <end position="41"/>
    </location>
</feature>
<dbReference type="SUPFAM" id="SSF81383">
    <property type="entry name" value="F-box domain"/>
    <property type="match status" value="1"/>
</dbReference>
<keyword evidence="3" id="KW-1185">Reference proteome</keyword>
<protein>
    <submittedName>
        <fullName evidence="4">F-box protein At1g21990</fullName>
    </submittedName>
</protein>
<dbReference type="PANTHER" id="PTHR31293:SF23">
    <property type="entry name" value="F-BOX DOMAIN-CONTAINING PROTEIN"/>
    <property type="match status" value="1"/>
</dbReference>
<evidence type="ECO:0000259" key="2">
    <source>
        <dbReference type="PROSITE" id="PS50181"/>
    </source>
</evidence>
<dbReference type="InterPro" id="IPR001810">
    <property type="entry name" value="F-box_dom"/>
</dbReference>
<dbReference type="SMART" id="SM00579">
    <property type="entry name" value="FBD"/>
    <property type="match status" value="1"/>
</dbReference>
<reference evidence="3" key="1">
    <citation type="journal article" date="2019" name="Database">
        <title>The radish genome database (RadishGD): an integrated information resource for radish genomics.</title>
        <authorList>
            <person name="Yu H.J."/>
            <person name="Baek S."/>
            <person name="Lee Y.J."/>
            <person name="Cho A."/>
            <person name="Mun J.H."/>
        </authorList>
    </citation>
    <scope>NUCLEOTIDE SEQUENCE [LARGE SCALE GENOMIC DNA]</scope>
    <source>
        <strain evidence="3">cv. WK10039</strain>
    </source>
</reference>
<dbReference type="InterPro" id="IPR006566">
    <property type="entry name" value="FBD"/>
</dbReference>
<dbReference type="RefSeq" id="XP_018482142.2">
    <property type="nucleotide sequence ID" value="XM_018626640.2"/>
</dbReference>
<reference evidence="4" key="2">
    <citation type="submission" date="2025-08" db="UniProtKB">
        <authorList>
            <consortium name="RefSeq"/>
        </authorList>
    </citation>
    <scope>IDENTIFICATION</scope>
    <source>
        <tissue evidence="4">Leaf</tissue>
    </source>
</reference>
<dbReference type="AlphaFoldDB" id="A0A6J0NBM7"/>
<dbReference type="Gene3D" id="1.20.1280.50">
    <property type="match status" value="1"/>
</dbReference>
<feature type="compositionally biased region" description="Acidic residues" evidence="1">
    <location>
        <begin position="266"/>
        <end position="290"/>
    </location>
</feature>
<dbReference type="PROSITE" id="PS50181">
    <property type="entry name" value="FBOX"/>
    <property type="match status" value="1"/>
</dbReference>
<dbReference type="InterPro" id="IPR036047">
    <property type="entry name" value="F-box-like_dom_sf"/>
</dbReference>
<dbReference type="KEGG" id="rsz:108853195"/>
<gene>
    <name evidence="4" type="primary">LOC108853195</name>
</gene>
<evidence type="ECO:0000313" key="3">
    <source>
        <dbReference type="Proteomes" id="UP000504610"/>
    </source>
</evidence>
<evidence type="ECO:0000256" key="1">
    <source>
        <dbReference type="SAM" id="MobiDB-lite"/>
    </source>
</evidence>
<evidence type="ECO:0000313" key="4">
    <source>
        <dbReference type="RefSeq" id="XP_018482142.2"/>
    </source>
</evidence>
<organism evidence="3 4">
    <name type="scientific">Raphanus sativus</name>
    <name type="common">Radish</name>
    <name type="synonym">Raphanus raphanistrum var. sativus</name>
    <dbReference type="NCBI Taxonomy" id="3726"/>
    <lineage>
        <taxon>Eukaryota</taxon>
        <taxon>Viridiplantae</taxon>
        <taxon>Streptophyta</taxon>
        <taxon>Embryophyta</taxon>
        <taxon>Tracheophyta</taxon>
        <taxon>Spermatophyta</taxon>
        <taxon>Magnoliopsida</taxon>
        <taxon>eudicotyledons</taxon>
        <taxon>Gunneridae</taxon>
        <taxon>Pentapetalae</taxon>
        <taxon>rosids</taxon>
        <taxon>malvids</taxon>
        <taxon>Brassicales</taxon>
        <taxon>Brassicaceae</taxon>
        <taxon>Brassiceae</taxon>
        <taxon>Raphanus</taxon>
    </lineage>
</organism>
<dbReference type="PANTHER" id="PTHR31293">
    <property type="entry name" value="RNI-LIKE SUPERFAMILY PROTEIN"/>
    <property type="match status" value="1"/>
</dbReference>
<dbReference type="SUPFAM" id="SSF52047">
    <property type="entry name" value="RNI-like"/>
    <property type="match status" value="1"/>
</dbReference>
<dbReference type="CDD" id="cd22160">
    <property type="entry name" value="F-box_AtFBL13-like"/>
    <property type="match status" value="1"/>
</dbReference>
<sequence>MGCRDLISSLPDEVLGKILSFLPTHIAASTSVLSKRWRNLLALVDKLDLCDASGGPLGFPEFVEKTLALFKNSPLIKTFHLNCEHKHEESRVDGWIRTALELGVLEELRLETVGMYLIETEFFTSNTLVDLTICDGFYPAGRLPAGEVFFPALKRLSLFSVAFADCDMYEDLVLGCPVLEELFLHYPDDNNPPAWAGIVSSPSIKRLTIYHEYPDYREVYDSLLLYTPSLLYLDYSGYVADKYDVDFDSLVEARLDLRPWEPLTDKDDDDDDRSSSSDCEDDTTDDDDSDFEDYADSFNSWDVTGLLTSISNIKTLHLSSASLEVFHFYCESMPVFHNLLTLSFESDKDKGWQVVPLLLNSSPNLQTLVIKGLVHKVTDRCGDACICIPKKKKKEDGVPCCLSTCRVKMLNISGYLGTCRERKQLSHFLATLKCLETVKVGVEVDNQQENHIHNRYMGIINALINLPRVSPNCQLQFF</sequence>